<dbReference type="EMBL" id="JARQZJ010000075">
    <property type="protein sequence ID" value="KAK9882394.1"/>
    <property type="molecule type" value="Genomic_DNA"/>
</dbReference>
<evidence type="ECO:0000313" key="2">
    <source>
        <dbReference type="Proteomes" id="UP001431783"/>
    </source>
</evidence>
<sequence length="117" mass="13707">AQNFMIRNLKKNDELKQILFPRMRADMISMTAKSDPLVCAFGARYLKIPRDLHFVHVVSRKMRETAEIILEIKNINPRLNTILKEINIDMNECLNNDEIPEVNEESLFDIEISTFTK</sequence>
<protein>
    <submittedName>
        <fullName evidence="1">Uncharacterized protein</fullName>
    </submittedName>
</protein>
<accession>A0AAW1UH61</accession>
<organism evidence="1 2">
    <name type="scientific">Henosepilachna vigintioctopunctata</name>
    <dbReference type="NCBI Taxonomy" id="420089"/>
    <lineage>
        <taxon>Eukaryota</taxon>
        <taxon>Metazoa</taxon>
        <taxon>Ecdysozoa</taxon>
        <taxon>Arthropoda</taxon>
        <taxon>Hexapoda</taxon>
        <taxon>Insecta</taxon>
        <taxon>Pterygota</taxon>
        <taxon>Neoptera</taxon>
        <taxon>Endopterygota</taxon>
        <taxon>Coleoptera</taxon>
        <taxon>Polyphaga</taxon>
        <taxon>Cucujiformia</taxon>
        <taxon>Coccinelloidea</taxon>
        <taxon>Coccinellidae</taxon>
        <taxon>Epilachninae</taxon>
        <taxon>Epilachnini</taxon>
        <taxon>Henosepilachna</taxon>
    </lineage>
</organism>
<comment type="caution">
    <text evidence="1">The sequence shown here is derived from an EMBL/GenBank/DDBJ whole genome shotgun (WGS) entry which is preliminary data.</text>
</comment>
<evidence type="ECO:0000313" key="1">
    <source>
        <dbReference type="EMBL" id="KAK9882394.1"/>
    </source>
</evidence>
<keyword evidence="2" id="KW-1185">Reference proteome</keyword>
<dbReference type="Proteomes" id="UP001431783">
    <property type="component" value="Unassembled WGS sequence"/>
</dbReference>
<gene>
    <name evidence="1" type="ORF">WA026_020916</name>
</gene>
<dbReference type="AlphaFoldDB" id="A0AAW1UH61"/>
<proteinExistence type="predicted"/>
<feature type="non-terminal residue" evidence="1">
    <location>
        <position position="1"/>
    </location>
</feature>
<reference evidence="1 2" key="1">
    <citation type="submission" date="2023-03" db="EMBL/GenBank/DDBJ databases">
        <title>Genome insight into feeding habits of ladybird beetles.</title>
        <authorList>
            <person name="Li H.-S."/>
            <person name="Huang Y.-H."/>
            <person name="Pang H."/>
        </authorList>
    </citation>
    <scope>NUCLEOTIDE SEQUENCE [LARGE SCALE GENOMIC DNA]</scope>
    <source>
        <strain evidence="1">SYSU_2023b</strain>
        <tissue evidence="1">Whole body</tissue>
    </source>
</reference>
<name>A0AAW1UH61_9CUCU</name>